<feature type="transmembrane region" description="Helical" evidence="5">
    <location>
        <begin position="96"/>
        <end position="119"/>
    </location>
</feature>
<feature type="transmembrane region" description="Helical" evidence="5">
    <location>
        <begin position="424"/>
        <end position="446"/>
    </location>
</feature>
<dbReference type="AlphaFoldDB" id="A0A267GXZ4"/>
<feature type="transmembrane region" description="Helical" evidence="5">
    <location>
        <begin position="452"/>
        <end position="476"/>
    </location>
</feature>
<keyword evidence="5" id="KW-0808">Transferase</keyword>
<evidence type="ECO:0000256" key="3">
    <source>
        <dbReference type="ARBA" id="ARBA00022989"/>
    </source>
</evidence>
<keyword evidence="4 5" id="KW-0472">Membrane</keyword>
<keyword evidence="5" id="KW-0256">Endoplasmic reticulum</keyword>
<gene>
    <name evidence="6" type="ORF">BOX15_Mlig005540g1</name>
</gene>
<feature type="transmembrane region" description="Helical" evidence="5">
    <location>
        <begin position="352"/>
        <end position="375"/>
    </location>
</feature>
<keyword evidence="2 5" id="KW-0812">Transmembrane</keyword>
<dbReference type="Proteomes" id="UP000215902">
    <property type="component" value="Unassembled WGS sequence"/>
</dbReference>
<dbReference type="GO" id="GO:0072659">
    <property type="term" value="P:protein localization to plasma membrane"/>
    <property type="evidence" value="ECO:0007669"/>
    <property type="project" value="TreeGrafter"/>
</dbReference>
<evidence type="ECO:0000313" key="6">
    <source>
        <dbReference type="EMBL" id="PAA90875.1"/>
    </source>
</evidence>
<feature type="transmembrane region" description="Helical" evidence="5">
    <location>
        <begin position="395"/>
        <end position="412"/>
    </location>
</feature>
<keyword evidence="7" id="KW-1185">Reference proteome</keyword>
<dbReference type="UniPathway" id="UPA00196"/>
<protein>
    <recommendedName>
        <fullName evidence="5">Phosphatidylinositol-glycan biosynthesis class W protein</fullName>
        <ecNumber evidence="5">2.3.-.-</ecNumber>
    </recommendedName>
</protein>
<dbReference type="EMBL" id="NIVC01000102">
    <property type="protein sequence ID" value="PAA90875.1"/>
    <property type="molecule type" value="Genomic_DNA"/>
</dbReference>
<dbReference type="PANTHER" id="PTHR20661">
    <property type="entry name" value="PHOSPHATIDYLINOSITOL-GLYCAN BIOSYNTHESIS CLASS W PROTEIN"/>
    <property type="match status" value="1"/>
</dbReference>
<feature type="transmembrane region" description="Helical" evidence="5">
    <location>
        <begin position="219"/>
        <end position="239"/>
    </location>
</feature>
<evidence type="ECO:0000256" key="2">
    <source>
        <dbReference type="ARBA" id="ARBA00022692"/>
    </source>
</evidence>
<keyword evidence="5" id="KW-0012">Acyltransferase</keyword>
<dbReference type="STRING" id="282301.A0A267GXZ4"/>
<dbReference type="OrthoDB" id="15270at2759"/>
<comment type="pathway">
    <text evidence="5">Glycolipid biosynthesis; glycosylphosphatidylinositol-anchor biosynthesis.</text>
</comment>
<dbReference type="PANTHER" id="PTHR20661:SF0">
    <property type="entry name" value="PHOSPHATIDYLINOSITOL-GLYCAN BIOSYNTHESIS CLASS W PROTEIN"/>
    <property type="match status" value="1"/>
</dbReference>
<proteinExistence type="inferred from homology"/>
<comment type="function">
    <text evidence="5">A acetyltransferase, which acetylates the inositol ring of phosphatidylinositol during biosynthesis of GPI-anchor.</text>
</comment>
<comment type="subcellular location">
    <subcellularLocation>
        <location evidence="5">Endoplasmic reticulum membrane</location>
        <topology evidence="5">Multi-pass membrane protein</topology>
    </subcellularLocation>
    <subcellularLocation>
        <location evidence="1">Membrane</location>
        <topology evidence="1">Multi-pass membrane protein</topology>
    </subcellularLocation>
</comment>
<organism evidence="6 7">
    <name type="scientific">Macrostomum lignano</name>
    <dbReference type="NCBI Taxonomy" id="282301"/>
    <lineage>
        <taxon>Eukaryota</taxon>
        <taxon>Metazoa</taxon>
        <taxon>Spiralia</taxon>
        <taxon>Lophotrochozoa</taxon>
        <taxon>Platyhelminthes</taxon>
        <taxon>Rhabditophora</taxon>
        <taxon>Macrostomorpha</taxon>
        <taxon>Macrostomida</taxon>
        <taxon>Macrostomidae</taxon>
        <taxon>Macrostomum</taxon>
    </lineage>
</organism>
<dbReference type="GO" id="GO:0006506">
    <property type="term" value="P:GPI anchor biosynthetic process"/>
    <property type="evidence" value="ECO:0007669"/>
    <property type="project" value="UniProtKB-UniPathway"/>
</dbReference>
<dbReference type="GO" id="GO:0032216">
    <property type="term" value="F:glucosaminyl-phosphatidylinositol O-acyltransferase activity"/>
    <property type="evidence" value="ECO:0007669"/>
    <property type="project" value="TreeGrafter"/>
</dbReference>
<keyword evidence="3 5" id="KW-1133">Transmembrane helix</keyword>
<feature type="transmembrane region" description="Helical" evidence="5">
    <location>
        <begin position="324"/>
        <end position="345"/>
    </location>
</feature>
<dbReference type="GO" id="GO:0005789">
    <property type="term" value="C:endoplasmic reticulum membrane"/>
    <property type="evidence" value="ECO:0007669"/>
    <property type="project" value="UniProtKB-SubCell"/>
</dbReference>
<comment type="similarity">
    <text evidence="5">Belongs to the PIGW family.</text>
</comment>
<dbReference type="EC" id="2.3.-.-" evidence="5"/>
<dbReference type="Pfam" id="PF06423">
    <property type="entry name" value="GWT1"/>
    <property type="match status" value="2"/>
</dbReference>
<evidence type="ECO:0000256" key="5">
    <source>
        <dbReference type="RuleBase" id="RU280819"/>
    </source>
</evidence>
<name>A0A267GXZ4_9PLAT</name>
<keyword evidence="5" id="KW-0337">GPI-anchor biosynthesis</keyword>
<dbReference type="InterPro" id="IPR009447">
    <property type="entry name" value="PIGW/GWT1"/>
</dbReference>
<evidence type="ECO:0000256" key="1">
    <source>
        <dbReference type="ARBA" id="ARBA00004141"/>
    </source>
</evidence>
<accession>A0A267GXZ4</accession>
<evidence type="ECO:0000313" key="7">
    <source>
        <dbReference type="Proteomes" id="UP000215902"/>
    </source>
</evidence>
<feature type="transmembrane region" description="Helical" evidence="5">
    <location>
        <begin position="125"/>
        <end position="142"/>
    </location>
</feature>
<comment type="caution">
    <text evidence="6">The sequence shown here is derived from an EMBL/GenBank/DDBJ whole genome shotgun (WGS) entry which is preliminary data.</text>
</comment>
<sequence length="587" mass="64378">AYLALHSGLEKVYLVSHIAVFFESVRVPSMGHLLKAFAVFPMPPPPMHLGSNLTIRSRYYESFLINGASFSATSCLICAARYAFGVQLASLRPQGLIVQLAVFLILSIPFLFCILDYPFTNYTTFLVPYSAVSVALALVALGHRTWPISIRRCRDLLAKVSKNSSGRSAADSALLITEKRPFDPILSAYRCALYICTSLCIFCRDLPCWNNRFSKSKTFGTGLMDLGIGCFVICLGTVAPTAQSSSSRMRVDRSRVLRRCTRQSAILTGLGLCISLQRSLAFNRVMRNRAQVQLTDPDQLKDPFPPTHLRFAAEWWEYGVHWSAFYSLAIARALGTALELLTTLMRQPPPPLLLALLLALAHEAVLATGLAKAVLAPGHYEPYNRSSLIGQNREGLASIPGLLALYFAGVQLGRWVRDRRWMKIASLLLASLLVRPLAVAQFAWTLPESRRLLNLAYCAWTVAISCSCLLCAALLFNLHGCLSQQDSAGAGNELLQLRYLAEFDQAGFLSFLLSNLATGVFNAALGAAGVNREEVLGCGWLCFASAVMYSFTVQLAALQLLAAATKSAGCCWQQRLKSLYGKILCCI</sequence>
<reference evidence="6 7" key="1">
    <citation type="submission" date="2017-06" db="EMBL/GenBank/DDBJ databases">
        <title>A platform for efficient transgenesis in Macrostomum lignano, a flatworm model organism for stem cell research.</title>
        <authorList>
            <person name="Berezikov E."/>
        </authorList>
    </citation>
    <scope>NUCLEOTIDE SEQUENCE [LARGE SCALE GENOMIC DNA]</scope>
    <source>
        <strain evidence="6">DV1</strain>
        <tissue evidence="6">Whole organism</tissue>
    </source>
</reference>
<feature type="transmembrane region" description="Helical" evidence="5">
    <location>
        <begin position="63"/>
        <end position="84"/>
    </location>
</feature>
<evidence type="ECO:0000256" key="4">
    <source>
        <dbReference type="ARBA" id="ARBA00023136"/>
    </source>
</evidence>
<feature type="non-terminal residue" evidence="6">
    <location>
        <position position="1"/>
    </location>
</feature>